<organism evidence="1 2">
    <name type="scientific">Arthrobacter terricola</name>
    <dbReference type="NCBI Taxonomy" id="2547396"/>
    <lineage>
        <taxon>Bacteria</taxon>
        <taxon>Bacillati</taxon>
        <taxon>Actinomycetota</taxon>
        <taxon>Actinomycetes</taxon>
        <taxon>Micrococcales</taxon>
        <taxon>Micrococcaceae</taxon>
        <taxon>Arthrobacter</taxon>
    </lineage>
</organism>
<proteinExistence type="predicted"/>
<dbReference type="AlphaFoldDB" id="A0A4R5KAG3"/>
<dbReference type="OrthoDB" id="4111882at2"/>
<keyword evidence="2" id="KW-1185">Reference proteome</keyword>
<dbReference type="RefSeq" id="WP_133206408.1">
    <property type="nucleotide sequence ID" value="NZ_SMRU01000035.1"/>
</dbReference>
<name>A0A4R5KAG3_9MICC</name>
<sequence length="237" mass="24859">MMPPTKQPRDSGTRSTNRWLAAFGALTLVAVTLAGTNYAAHARTLATQQAQITQLTNDSAKQSLQAAAGTARSVQDGLGISPDRVSTDTAIITQLLSTAFTWNSGESYGESREAVKARYDLAEGSRFLTTFMPPAGFNQDKTGRKYYYIDAAGLSSNVGGNVDVDVVEIAGTSYRYAVMADLVISGTPTSSTSGAGQTKGTTASVTRRMLLYVTVAADGTVSELTGYPASGDTRTSP</sequence>
<dbReference type="EMBL" id="SMRU01000035">
    <property type="protein sequence ID" value="TDF90555.1"/>
    <property type="molecule type" value="Genomic_DNA"/>
</dbReference>
<accession>A0A4R5KAG3</accession>
<protein>
    <submittedName>
        <fullName evidence="1">Uncharacterized protein</fullName>
    </submittedName>
</protein>
<gene>
    <name evidence="1" type="ORF">E1809_22105</name>
</gene>
<comment type="caution">
    <text evidence="1">The sequence shown here is derived from an EMBL/GenBank/DDBJ whole genome shotgun (WGS) entry which is preliminary data.</text>
</comment>
<dbReference type="Proteomes" id="UP000295511">
    <property type="component" value="Unassembled WGS sequence"/>
</dbReference>
<reference evidence="1 2" key="1">
    <citation type="submission" date="2019-03" db="EMBL/GenBank/DDBJ databases">
        <title>Whole genome sequence of Arthrobacter sp JH1-1.</title>
        <authorList>
            <person name="Trinh H.N."/>
        </authorList>
    </citation>
    <scope>NUCLEOTIDE SEQUENCE [LARGE SCALE GENOMIC DNA]</scope>
    <source>
        <strain evidence="1 2">JH1-1</strain>
    </source>
</reference>
<evidence type="ECO:0000313" key="2">
    <source>
        <dbReference type="Proteomes" id="UP000295511"/>
    </source>
</evidence>
<evidence type="ECO:0000313" key="1">
    <source>
        <dbReference type="EMBL" id="TDF90555.1"/>
    </source>
</evidence>